<protein>
    <recommendedName>
        <fullName evidence="3">cellulase</fullName>
        <ecNumber evidence="3">3.2.1.4</ecNumber>
    </recommendedName>
</protein>
<comment type="caution">
    <text evidence="11">The sequence shown here is derived from an EMBL/GenBank/DDBJ whole genome shotgun (WGS) entry which is preliminary data.</text>
</comment>
<comment type="similarity">
    <text evidence="2">Belongs to the glycosyl hydrolase 9 (cellulase E) family.</text>
</comment>
<dbReference type="STRING" id="74649.A0A2P6R4P9"/>
<evidence type="ECO:0000256" key="9">
    <source>
        <dbReference type="SAM" id="SignalP"/>
    </source>
</evidence>
<keyword evidence="5" id="KW-0136">Cellulose degradation</keyword>
<evidence type="ECO:0000259" key="10">
    <source>
        <dbReference type="Pfam" id="PF00759"/>
    </source>
</evidence>
<dbReference type="GO" id="GO:0030245">
    <property type="term" value="P:cellulose catabolic process"/>
    <property type="evidence" value="ECO:0007669"/>
    <property type="project" value="UniProtKB-KW"/>
</dbReference>
<dbReference type="OMA" id="WTSTICI"/>
<keyword evidence="12" id="KW-1185">Reference proteome</keyword>
<keyword evidence="7 11" id="KW-0326">Glycosidase</keyword>
<dbReference type="EMBL" id="PDCK01000042">
    <property type="protein sequence ID" value="PRQ41416.1"/>
    <property type="molecule type" value="Genomic_DNA"/>
</dbReference>
<evidence type="ECO:0000256" key="6">
    <source>
        <dbReference type="ARBA" id="ARBA00023277"/>
    </source>
</evidence>
<evidence type="ECO:0000256" key="1">
    <source>
        <dbReference type="ARBA" id="ARBA00000966"/>
    </source>
</evidence>
<gene>
    <name evidence="11" type="ORF">RchiOBHm_Chr4g0446651</name>
</gene>
<evidence type="ECO:0000256" key="8">
    <source>
        <dbReference type="ARBA" id="ARBA00023326"/>
    </source>
</evidence>
<dbReference type="GO" id="GO:0008810">
    <property type="term" value="F:cellulase activity"/>
    <property type="evidence" value="ECO:0007669"/>
    <property type="project" value="UniProtKB-EC"/>
</dbReference>
<comment type="catalytic activity">
    <reaction evidence="1">
        <text>Endohydrolysis of (1-&gt;4)-beta-D-glucosidic linkages in cellulose, lichenin and cereal beta-D-glucans.</text>
        <dbReference type="EC" id="3.2.1.4"/>
    </reaction>
</comment>
<keyword evidence="4 11" id="KW-0378">Hydrolase</keyword>
<sequence>MMMSVQSSRRVFGLVIGSLSMLLLFQGIACEADYTQALAKSLLYYEGQRSGKLPPIGKLQRVAWRGDSGLEDGSDAGIDLVGGYYDAGDNLKLGFPMAFSVTMLSWSTIEFQSKLKAKYEIANALRAIKWGTDYLIKAHPQPEVLYGHIGGVDSDHQCWQRPEDMTTPRTVFMIDDQHPGSDLAAETAAALAAASIAFERFDRSYSYQLVIHAKQLFDFARNHPGKYQNSIPEAGKVYASSGYQDEMLWAAAWLHRATNEQKYLNFLSEAGDIGGTRTTFSWDDKFVGAQVLAALLVMKGKVDSSGKWGEYKRHAEEFICSCVQKGNNNVKKTPGGLLWFLPWNNNQYVATATFVTTVYSVYLDAKKASINCPGGAAHPSDLIASAKSQVFYLIHES</sequence>
<evidence type="ECO:0000256" key="3">
    <source>
        <dbReference type="ARBA" id="ARBA00012601"/>
    </source>
</evidence>
<name>A0A2P6R4P9_ROSCH</name>
<evidence type="ECO:0000256" key="4">
    <source>
        <dbReference type="ARBA" id="ARBA00022801"/>
    </source>
</evidence>
<accession>A0A2P6R4P9</accession>
<dbReference type="Proteomes" id="UP000238479">
    <property type="component" value="Chromosome 4"/>
</dbReference>
<feature type="chain" id="PRO_5015173560" description="cellulase" evidence="9">
    <location>
        <begin position="33"/>
        <end position="397"/>
    </location>
</feature>
<feature type="signal peptide" evidence="9">
    <location>
        <begin position="1"/>
        <end position="32"/>
    </location>
</feature>
<keyword evidence="9" id="KW-0732">Signal</keyword>
<dbReference type="PANTHER" id="PTHR22298">
    <property type="entry name" value="ENDO-1,4-BETA-GLUCANASE"/>
    <property type="match status" value="1"/>
</dbReference>
<dbReference type="Gene3D" id="1.50.10.10">
    <property type="match status" value="1"/>
</dbReference>
<feature type="domain" description="Glycoside hydrolase family 9" evidence="10">
    <location>
        <begin position="34"/>
        <end position="393"/>
    </location>
</feature>
<dbReference type="Pfam" id="PF00759">
    <property type="entry name" value="Glyco_hydro_9"/>
    <property type="match status" value="1"/>
</dbReference>
<proteinExistence type="inferred from homology"/>
<dbReference type="Gramene" id="PRQ41416">
    <property type="protein sequence ID" value="PRQ41416"/>
    <property type="gene ID" value="RchiOBHm_Chr4g0446651"/>
</dbReference>
<dbReference type="SUPFAM" id="SSF48208">
    <property type="entry name" value="Six-hairpin glycosidases"/>
    <property type="match status" value="1"/>
</dbReference>
<organism evidence="11 12">
    <name type="scientific">Rosa chinensis</name>
    <name type="common">China rose</name>
    <dbReference type="NCBI Taxonomy" id="74649"/>
    <lineage>
        <taxon>Eukaryota</taxon>
        <taxon>Viridiplantae</taxon>
        <taxon>Streptophyta</taxon>
        <taxon>Embryophyta</taxon>
        <taxon>Tracheophyta</taxon>
        <taxon>Spermatophyta</taxon>
        <taxon>Magnoliopsida</taxon>
        <taxon>eudicotyledons</taxon>
        <taxon>Gunneridae</taxon>
        <taxon>Pentapetalae</taxon>
        <taxon>rosids</taxon>
        <taxon>fabids</taxon>
        <taxon>Rosales</taxon>
        <taxon>Rosaceae</taxon>
        <taxon>Rosoideae</taxon>
        <taxon>Rosoideae incertae sedis</taxon>
        <taxon>Rosa</taxon>
    </lineage>
</organism>
<evidence type="ECO:0000313" key="12">
    <source>
        <dbReference type="Proteomes" id="UP000238479"/>
    </source>
</evidence>
<evidence type="ECO:0000313" key="11">
    <source>
        <dbReference type="EMBL" id="PRQ41416.1"/>
    </source>
</evidence>
<dbReference type="InterPro" id="IPR001701">
    <property type="entry name" value="Glyco_hydro_9"/>
</dbReference>
<dbReference type="InterPro" id="IPR008928">
    <property type="entry name" value="6-hairpin_glycosidase_sf"/>
</dbReference>
<dbReference type="EC" id="3.2.1.4" evidence="3"/>
<keyword evidence="6" id="KW-0119">Carbohydrate metabolism</keyword>
<dbReference type="AlphaFoldDB" id="A0A2P6R4P9"/>
<dbReference type="InterPro" id="IPR012341">
    <property type="entry name" value="6hp_glycosidase-like_sf"/>
</dbReference>
<evidence type="ECO:0000256" key="5">
    <source>
        <dbReference type="ARBA" id="ARBA00023001"/>
    </source>
</evidence>
<evidence type="ECO:0000256" key="2">
    <source>
        <dbReference type="ARBA" id="ARBA00007072"/>
    </source>
</evidence>
<keyword evidence="8" id="KW-0624">Polysaccharide degradation</keyword>
<reference evidence="11 12" key="1">
    <citation type="journal article" date="2018" name="Nat. Genet.">
        <title>The Rosa genome provides new insights in the design of modern roses.</title>
        <authorList>
            <person name="Bendahmane M."/>
        </authorList>
    </citation>
    <scope>NUCLEOTIDE SEQUENCE [LARGE SCALE GENOMIC DNA]</scope>
    <source>
        <strain evidence="12">cv. Old Blush</strain>
    </source>
</reference>
<evidence type="ECO:0000256" key="7">
    <source>
        <dbReference type="ARBA" id="ARBA00023295"/>
    </source>
</evidence>